<gene>
    <name evidence="1" type="ORF">FKW77_005262</name>
</gene>
<dbReference type="AlphaFoldDB" id="A0A517LK77"/>
<sequence>MVSTDQPGPPAVVLIGSFTVLPAEIRVKIYKLVSSYYQRALTVPEPLPRYEIRRPDLRVGNIFNPTGRYYHIADASSQFLRCSKLIYVECADVLYNNRFTAFSSTSFPQFEKTIGQSSFSMIRCLELCDNVFSEDLAGQFDSIVNLKTLVYLRYLEKRSAINPMPAANHGVTTDPLLLTAASRSGHELNNGFIDKMATKHSGAEITIKLYLSIECETSRAWLERAALERRLHC</sequence>
<dbReference type="EMBL" id="CP042198">
    <property type="protein sequence ID" value="QDS76037.1"/>
    <property type="molecule type" value="Genomic_DNA"/>
</dbReference>
<evidence type="ECO:0000313" key="2">
    <source>
        <dbReference type="Proteomes" id="UP000316270"/>
    </source>
</evidence>
<proteinExistence type="predicted"/>
<evidence type="ECO:0000313" key="1">
    <source>
        <dbReference type="EMBL" id="QDS76037.1"/>
    </source>
</evidence>
<organism evidence="1 2">
    <name type="scientific">Venturia effusa</name>
    <dbReference type="NCBI Taxonomy" id="50376"/>
    <lineage>
        <taxon>Eukaryota</taxon>
        <taxon>Fungi</taxon>
        <taxon>Dikarya</taxon>
        <taxon>Ascomycota</taxon>
        <taxon>Pezizomycotina</taxon>
        <taxon>Dothideomycetes</taxon>
        <taxon>Pleosporomycetidae</taxon>
        <taxon>Venturiales</taxon>
        <taxon>Venturiaceae</taxon>
        <taxon>Venturia</taxon>
    </lineage>
</organism>
<reference evidence="1 2" key="1">
    <citation type="submission" date="2019-07" db="EMBL/GenBank/DDBJ databases">
        <title>Finished genome of Venturia effusa.</title>
        <authorList>
            <person name="Young C.A."/>
            <person name="Cox M.P."/>
            <person name="Ganley A.R.D."/>
            <person name="David W.J."/>
        </authorList>
    </citation>
    <scope>NUCLEOTIDE SEQUENCE [LARGE SCALE GENOMIC DNA]</scope>
    <source>
        <strain evidence="2">albino</strain>
    </source>
</reference>
<name>A0A517LK77_9PEZI</name>
<keyword evidence="2" id="KW-1185">Reference proteome</keyword>
<protein>
    <submittedName>
        <fullName evidence="1">Uncharacterized protein</fullName>
    </submittedName>
</protein>
<accession>A0A517LK77</accession>
<dbReference type="Proteomes" id="UP000316270">
    <property type="component" value="Chromosome 14"/>
</dbReference>